<evidence type="ECO:0000256" key="1">
    <source>
        <dbReference type="SAM" id="MobiDB-lite"/>
    </source>
</evidence>
<reference evidence="2 3" key="1">
    <citation type="submission" date="2017-12" db="EMBL/GenBank/DDBJ databases">
        <title>Gene loss provides genomic basis for host adaptation in cereal stripe rust fungi.</title>
        <authorList>
            <person name="Xia C."/>
        </authorList>
    </citation>
    <scope>NUCLEOTIDE SEQUENCE [LARGE SCALE GENOMIC DNA]</scope>
    <source>
        <strain evidence="2 3">93TX-2</strain>
    </source>
</reference>
<evidence type="ECO:0000313" key="2">
    <source>
        <dbReference type="EMBL" id="POW19152.1"/>
    </source>
</evidence>
<comment type="caution">
    <text evidence="2">The sequence shown here is derived from an EMBL/GenBank/DDBJ whole genome shotgun (WGS) entry which is preliminary data.</text>
</comment>
<proteinExistence type="predicted"/>
<feature type="region of interest" description="Disordered" evidence="1">
    <location>
        <begin position="1"/>
        <end position="44"/>
    </location>
</feature>
<reference evidence="3" key="3">
    <citation type="journal article" date="2018" name="Mol. Plant Microbe Interact.">
        <title>Genome sequence resources for the wheat stripe rust pathogen (Puccinia striiformis f. sp. tritici) and the barley stripe rust pathogen (Puccinia striiformis f. sp. hordei).</title>
        <authorList>
            <person name="Xia C."/>
            <person name="Wang M."/>
            <person name="Yin C."/>
            <person name="Cornejo O.E."/>
            <person name="Hulbert S.H."/>
            <person name="Chen X."/>
        </authorList>
    </citation>
    <scope>NUCLEOTIDE SEQUENCE [LARGE SCALE GENOMIC DNA]</scope>
    <source>
        <strain evidence="3">93TX-2</strain>
    </source>
</reference>
<dbReference type="Proteomes" id="UP000238274">
    <property type="component" value="Unassembled WGS sequence"/>
</dbReference>
<reference evidence="3" key="2">
    <citation type="journal article" date="2018" name="BMC Genomics">
        <title>Genomic insights into host adaptation between the wheat stripe rust pathogen (Puccinia striiformis f. sp. tritici) and the barley stripe rust pathogen (Puccinia striiformis f. sp. hordei).</title>
        <authorList>
            <person name="Xia C."/>
            <person name="Wang M."/>
            <person name="Yin C."/>
            <person name="Cornejo O.E."/>
            <person name="Hulbert S.H."/>
            <person name="Chen X."/>
        </authorList>
    </citation>
    <scope>NUCLEOTIDE SEQUENCE [LARGE SCALE GENOMIC DNA]</scope>
    <source>
        <strain evidence="3">93TX-2</strain>
    </source>
</reference>
<dbReference type="AlphaFoldDB" id="A0A2S4WBN7"/>
<accession>A0A2S4WBN7</accession>
<protein>
    <submittedName>
        <fullName evidence="2">Uncharacterized protein</fullName>
    </submittedName>
</protein>
<name>A0A2S4WBN7_9BASI</name>
<gene>
    <name evidence="2" type="ORF">PSHT_04957</name>
</gene>
<dbReference type="VEuPathDB" id="FungiDB:PSHT_04957"/>
<organism evidence="2 3">
    <name type="scientific">Puccinia striiformis</name>
    <dbReference type="NCBI Taxonomy" id="27350"/>
    <lineage>
        <taxon>Eukaryota</taxon>
        <taxon>Fungi</taxon>
        <taxon>Dikarya</taxon>
        <taxon>Basidiomycota</taxon>
        <taxon>Pucciniomycotina</taxon>
        <taxon>Pucciniomycetes</taxon>
        <taxon>Pucciniales</taxon>
        <taxon>Pucciniaceae</taxon>
        <taxon>Puccinia</taxon>
    </lineage>
</organism>
<evidence type="ECO:0000313" key="3">
    <source>
        <dbReference type="Proteomes" id="UP000238274"/>
    </source>
</evidence>
<feature type="compositionally biased region" description="Low complexity" evidence="1">
    <location>
        <begin position="20"/>
        <end position="34"/>
    </location>
</feature>
<keyword evidence="3" id="KW-1185">Reference proteome</keyword>
<sequence length="80" mass="8546">MQAVGNVHESGGKDDEVMAPVSVKVGKVPPGQGVPKKERREAPNAVDLVERTGVAKHNRNSQTARATQIKQAQKGCTCIR</sequence>
<dbReference type="EMBL" id="PKSM01000053">
    <property type="protein sequence ID" value="POW19152.1"/>
    <property type="molecule type" value="Genomic_DNA"/>
</dbReference>